<dbReference type="Proteomes" id="UP001609176">
    <property type="component" value="Unassembled WGS sequence"/>
</dbReference>
<dbReference type="PANTHER" id="PTHR36529">
    <property type="entry name" value="SLL1095 PROTEIN"/>
    <property type="match status" value="1"/>
</dbReference>
<dbReference type="Proteomes" id="UP001609219">
    <property type="component" value="Unassembled WGS sequence"/>
</dbReference>
<dbReference type="EMBL" id="JBIMSN010000062">
    <property type="protein sequence ID" value="MFH5230075.1"/>
    <property type="molecule type" value="Genomic_DNA"/>
</dbReference>
<evidence type="ECO:0000313" key="2">
    <source>
        <dbReference type="EMBL" id="MFH5242041.1"/>
    </source>
</evidence>
<gene>
    <name evidence="2" type="ORF">ACHIPV_09090</name>
    <name evidence="1" type="ORF">ACHIRB_16040</name>
</gene>
<evidence type="ECO:0000313" key="1">
    <source>
        <dbReference type="EMBL" id="MFH5230075.1"/>
    </source>
</evidence>
<protein>
    <submittedName>
        <fullName evidence="2">DUF2064 domain-containing protein</fullName>
    </submittedName>
</protein>
<evidence type="ECO:0000313" key="3">
    <source>
        <dbReference type="Proteomes" id="UP001609176"/>
    </source>
</evidence>
<dbReference type="Pfam" id="PF09837">
    <property type="entry name" value="DUF2064"/>
    <property type="match status" value="1"/>
</dbReference>
<reference evidence="3 4" key="1">
    <citation type="submission" date="2024-10" db="EMBL/GenBank/DDBJ databases">
        <authorList>
            <person name="Riesco R."/>
        </authorList>
    </citation>
    <scope>NUCLEOTIDE SEQUENCE [LARGE SCALE GENOMIC DNA]</scope>
    <source>
        <strain evidence="2 3">NCIMB 15448</strain>
        <strain evidence="1 4">NCIMB 15450</strain>
    </source>
</reference>
<comment type="caution">
    <text evidence="2">The sequence shown here is derived from an EMBL/GenBank/DDBJ whole genome shotgun (WGS) entry which is preliminary data.</text>
</comment>
<organism evidence="2 3">
    <name type="scientific">Antrihabitans spumae</name>
    <dbReference type="NCBI Taxonomy" id="3373370"/>
    <lineage>
        <taxon>Bacteria</taxon>
        <taxon>Bacillati</taxon>
        <taxon>Actinomycetota</taxon>
        <taxon>Actinomycetes</taxon>
        <taxon>Mycobacteriales</taxon>
        <taxon>Nocardiaceae</taxon>
        <taxon>Antrihabitans</taxon>
    </lineage>
</organism>
<dbReference type="EMBL" id="JBIMSP010000010">
    <property type="protein sequence ID" value="MFH5242041.1"/>
    <property type="molecule type" value="Genomic_DNA"/>
</dbReference>
<dbReference type="RefSeq" id="WP_395124132.1">
    <property type="nucleotide sequence ID" value="NZ_JBIMSN010000062.1"/>
</dbReference>
<name>A0ABW7KJ18_9NOCA</name>
<dbReference type="InterPro" id="IPR018641">
    <property type="entry name" value="Trfase_1_rSAM/seldom-assoc"/>
</dbReference>
<sequence length="232" mass="23732">MNVDAAILVLAKAPIAGLAKTRLTARWSPTQAADLAAAALLDTLAAVTAASVTHRIVALTGDLDRAQRSDELRRALAGFDVIEQHGETFGTRLANAHCESAFRVGVPILQIGMDTPQADARLLTASAELLCAPSCTAVLGPAEDGGWWALGLRDPAAAGVLPTVAMSTSTTCASTLAALHGIGVRVRRLTTLRDVDEPADVGAVAALCPARSEFATTANRLSAAAAVSGQSC</sequence>
<dbReference type="PANTHER" id="PTHR36529:SF1">
    <property type="entry name" value="GLYCOSYLTRANSFERASE"/>
    <property type="match status" value="1"/>
</dbReference>
<proteinExistence type="predicted"/>
<dbReference type="SUPFAM" id="SSF53448">
    <property type="entry name" value="Nucleotide-diphospho-sugar transferases"/>
    <property type="match status" value="1"/>
</dbReference>
<dbReference type="Gene3D" id="3.90.550.10">
    <property type="entry name" value="Spore Coat Polysaccharide Biosynthesis Protein SpsA, Chain A"/>
    <property type="match status" value="1"/>
</dbReference>
<evidence type="ECO:0000313" key="4">
    <source>
        <dbReference type="Proteomes" id="UP001609219"/>
    </source>
</evidence>
<dbReference type="InterPro" id="IPR029044">
    <property type="entry name" value="Nucleotide-diphossugar_trans"/>
</dbReference>
<accession>A0ABW7KJ18</accession>
<keyword evidence="4" id="KW-1185">Reference proteome</keyword>